<dbReference type="PANTHER" id="PTHR32546">
    <property type="entry name" value="G-PROTEIN COUPLED RECEPTOR 158-RELATED"/>
    <property type="match status" value="1"/>
</dbReference>
<evidence type="ECO:0000256" key="4">
    <source>
        <dbReference type="ARBA" id="ARBA00022729"/>
    </source>
</evidence>
<protein>
    <recommendedName>
        <fullName evidence="9">GPR158/179 extracellular domain-containing protein</fullName>
    </recommendedName>
</protein>
<evidence type="ECO:0000256" key="8">
    <source>
        <dbReference type="ARBA" id="ARBA00023224"/>
    </source>
</evidence>
<keyword evidence="11" id="KW-1185">Reference proteome</keyword>
<comment type="similarity">
    <text evidence="2">Belongs to the G-protein coupled receptor 3 family.</text>
</comment>
<evidence type="ECO:0000313" key="10">
    <source>
        <dbReference type="EMBL" id="KAL3313968.1"/>
    </source>
</evidence>
<evidence type="ECO:0000256" key="6">
    <source>
        <dbReference type="ARBA" id="ARBA00023170"/>
    </source>
</evidence>
<organism evidence="10 11">
    <name type="scientific">Cichlidogyrus casuarinus</name>
    <dbReference type="NCBI Taxonomy" id="1844966"/>
    <lineage>
        <taxon>Eukaryota</taxon>
        <taxon>Metazoa</taxon>
        <taxon>Spiralia</taxon>
        <taxon>Lophotrochozoa</taxon>
        <taxon>Platyhelminthes</taxon>
        <taxon>Monogenea</taxon>
        <taxon>Monopisthocotylea</taxon>
        <taxon>Dactylogyridea</taxon>
        <taxon>Ancyrocephalidae</taxon>
        <taxon>Cichlidogyrus</taxon>
    </lineage>
</organism>
<feature type="non-terminal residue" evidence="10">
    <location>
        <position position="661"/>
    </location>
</feature>
<keyword evidence="5" id="KW-0297">G-protein coupled receptor</keyword>
<keyword evidence="7" id="KW-0325">Glycoprotein</keyword>
<name>A0ABD2Q3K0_9PLAT</name>
<evidence type="ECO:0000313" key="11">
    <source>
        <dbReference type="Proteomes" id="UP001626550"/>
    </source>
</evidence>
<dbReference type="GO" id="GO:0005886">
    <property type="term" value="C:plasma membrane"/>
    <property type="evidence" value="ECO:0007669"/>
    <property type="project" value="UniProtKB-SubCell"/>
</dbReference>
<evidence type="ECO:0000256" key="7">
    <source>
        <dbReference type="ARBA" id="ARBA00023180"/>
    </source>
</evidence>
<evidence type="ECO:0000256" key="5">
    <source>
        <dbReference type="ARBA" id="ARBA00023040"/>
    </source>
</evidence>
<accession>A0ABD2Q3K0</accession>
<reference evidence="10 11" key="1">
    <citation type="submission" date="2024-11" db="EMBL/GenBank/DDBJ databases">
        <title>Adaptive evolution of stress response genes in parasites aligns with host niche diversity.</title>
        <authorList>
            <person name="Hahn C."/>
            <person name="Resl P."/>
        </authorList>
    </citation>
    <scope>NUCLEOTIDE SEQUENCE [LARGE SCALE GENOMIC DNA]</scope>
    <source>
        <strain evidence="10">EGGRZ-B1_66</strain>
        <tissue evidence="10">Body</tissue>
    </source>
</reference>
<feature type="domain" description="GPR158/179 extracellular" evidence="9">
    <location>
        <begin position="237"/>
        <end position="340"/>
    </location>
</feature>
<evidence type="ECO:0000256" key="1">
    <source>
        <dbReference type="ARBA" id="ARBA00004651"/>
    </source>
</evidence>
<dbReference type="GO" id="GO:0004930">
    <property type="term" value="F:G protein-coupled receptor activity"/>
    <property type="evidence" value="ECO:0007669"/>
    <property type="project" value="UniProtKB-KW"/>
</dbReference>
<comment type="subcellular location">
    <subcellularLocation>
        <location evidence="1">Cell membrane</location>
        <topology evidence="1">Multi-pass membrane protein</topology>
    </subcellularLocation>
</comment>
<gene>
    <name evidence="10" type="ORF">Ciccas_007426</name>
</gene>
<evidence type="ECO:0000256" key="3">
    <source>
        <dbReference type="ARBA" id="ARBA00022475"/>
    </source>
</evidence>
<keyword evidence="3" id="KW-1003">Cell membrane</keyword>
<dbReference type="Pfam" id="PF22572">
    <property type="entry name" value="GPR158_179_EC"/>
    <property type="match status" value="1"/>
</dbReference>
<dbReference type="PANTHER" id="PTHR32546:SF25">
    <property type="entry name" value="MIP05539P"/>
    <property type="match status" value="1"/>
</dbReference>
<keyword evidence="4" id="KW-0732">Signal</keyword>
<keyword evidence="6" id="KW-0675">Receptor</keyword>
<dbReference type="InterPro" id="IPR043458">
    <property type="entry name" value="GPR158/179"/>
</dbReference>
<dbReference type="InterPro" id="IPR054714">
    <property type="entry name" value="GPR158_179_extracellular"/>
</dbReference>
<dbReference type="AlphaFoldDB" id="A0ABD2Q3K0"/>
<evidence type="ECO:0000259" key="9">
    <source>
        <dbReference type="Pfam" id="PF22572"/>
    </source>
</evidence>
<comment type="caution">
    <text evidence="10">The sequence shown here is derived from an EMBL/GenBank/DDBJ whole genome shotgun (WGS) entry which is preliminary data.</text>
</comment>
<keyword evidence="3" id="KW-0472">Membrane</keyword>
<dbReference type="Proteomes" id="UP001626550">
    <property type="component" value="Unassembled WGS sequence"/>
</dbReference>
<sequence length="661" mass="75079">MSRVNPENCEALSENDLRLDATTINQLPTYNKIPVVQWFANRTKLLHIHNVALNRGFFYSYILQRLNTTLDSPLYLPMLMYYYFSAAADVSSGPGWLNISAVLYDTNTSYAGWFTNKDINTTLPLFGPYAQRIDDWNDELNFLREPSNNTIVINDLGAGPNSNYTAPWYKNNPYIRDKEMGINFIPDYRGSSRDKSAYTTEIQLATIRGDPVELRETRTFFGPNAPGEKETSLPVLFTKPYFDCGRNKTNRWIVSAVSSVTDYMPRYSFIDRLRGPRRVAITLMSMDFLLIDFNPCPPGPGNDDYFLAGTARCKPSTMCIPISGFGFQRGGYECVCKGGYRLPVQQVGPFRGIDIEQATITEYENNFDCIPVGWRQVWPQNDGDGTIRTRRSASLLDVPKAALSSMLSVPGNLIKSSLSKLNLVGQKTETELHYLDDSHGRSTPENPKTRMERQNKTMAKMIQQSQQFLTSLTASRSQQGVPTMLRSKFDLPDLMVETSDVCPLSNHSLQEDQTPKVRVKRSVNKYDEVNAKEGIKWYEKPFYHLPTGSVFDMMKFDNVHNLLEFVKTTNEKNCMHRTPDSLKLAGEISYGVDKQFETEGRVALRLAHFLSAYYQNNIKGQLFGSLRSGFSLNRYQMFGEVMANVLGSFEIVSSGIFFDRQ</sequence>
<keyword evidence="8" id="KW-0807">Transducer</keyword>
<dbReference type="EMBL" id="JBJKFK010001137">
    <property type="protein sequence ID" value="KAL3313968.1"/>
    <property type="molecule type" value="Genomic_DNA"/>
</dbReference>
<evidence type="ECO:0000256" key="2">
    <source>
        <dbReference type="ARBA" id="ARBA00007242"/>
    </source>
</evidence>
<proteinExistence type="inferred from homology"/>